<dbReference type="Gene3D" id="1.10.630.10">
    <property type="entry name" value="Cytochrome P450"/>
    <property type="match status" value="1"/>
</dbReference>
<protein>
    <submittedName>
        <fullName evidence="3">Unannotated protein</fullName>
    </submittedName>
</protein>
<dbReference type="EMBL" id="CAFBMG010000010">
    <property type="protein sequence ID" value="CAB4890953.1"/>
    <property type="molecule type" value="Genomic_DNA"/>
</dbReference>
<dbReference type="InterPro" id="IPR017972">
    <property type="entry name" value="Cyt_P450_CS"/>
</dbReference>
<reference evidence="3" key="1">
    <citation type="submission" date="2020-05" db="EMBL/GenBank/DDBJ databases">
        <authorList>
            <person name="Chiriac C."/>
            <person name="Salcher M."/>
            <person name="Ghai R."/>
            <person name="Kavagutti S V."/>
        </authorList>
    </citation>
    <scope>NUCLEOTIDE SEQUENCE</scope>
</reference>
<dbReference type="EMBL" id="CAEZYU010000008">
    <property type="protein sequence ID" value="CAB4730587.1"/>
    <property type="molecule type" value="Genomic_DNA"/>
</dbReference>
<dbReference type="InterPro" id="IPR002397">
    <property type="entry name" value="Cyt_P450_B"/>
</dbReference>
<comment type="similarity">
    <text evidence="1">Belongs to the cytochrome P450 family.</text>
</comment>
<dbReference type="SUPFAM" id="SSF48264">
    <property type="entry name" value="Cytochrome P450"/>
    <property type="match status" value="1"/>
</dbReference>
<dbReference type="PRINTS" id="PR00385">
    <property type="entry name" value="P450"/>
</dbReference>
<proteinExistence type="inferred from homology"/>
<dbReference type="PANTHER" id="PTHR46696:SF4">
    <property type="entry name" value="BIOTIN BIOSYNTHESIS CYTOCHROME P450"/>
    <property type="match status" value="1"/>
</dbReference>
<evidence type="ECO:0000256" key="1">
    <source>
        <dbReference type="ARBA" id="ARBA00010617"/>
    </source>
</evidence>
<dbReference type="AlphaFoldDB" id="A0A6J7FH36"/>
<gene>
    <name evidence="2" type="ORF">UFOPK2766_00287</name>
    <name evidence="3" type="ORF">UFOPK3519_00260</name>
</gene>
<dbReference type="GO" id="GO:0008395">
    <property type="term" value="F:steroid hydroxylase activity"/>
    <property type="evidence" value="ECO:0007669"/>
    <property type="project" value="TreeGrafter"/>
</dbReference>
<sequence length="452" mass="50611">MVIATRYTSHEIFREQEGVSMTVTESAVDYSNTDFTDPRVFDDPYDLFTWLRSLDHLHYDALNDLYIAPRHEDIFALSRDEETYCSRFGVRPKIAGDMSIITLDGDEHVRQRRLINKGFTPRQVREMIPHVRELTNEIIDAMETKGDVEFVSDFAIHIPLIIICELMGLDPTQRMSMYGWSDAMMAGDGHVEADSPQLLAAATAFGEFAELALELIAERRADPQSDLISILTQAFDDGGLAKEYKATQGLDEETLAKMASEVRLQDDELLAFLVVLMVAGNETTRNALTGGLVALSRFPEQRKLLLENLNNPEFMEIAVDEIVRYVTPVLGFIRTVTVDHTYRNTELKVGDRVLMLYGSANRDHRVFTDPNELDLTRNPNPHLAFGIGPHFCLGANLARMEITTVFQELLTRLPDITVPADAAPSRGDSTLVLALNHLPATFTPGAGCPVEH</sequence>
<dbReference type="GO" id="GO:0020037">
    <property type="term" value="F:heme binding"/>
    <property type="evidence" value="ECO:0007669"/>
    <property type="project" value="InterPro"/>
</dbReference>
<dbReference type="InterPro" id="IPR001128">
    <property type="entry name" value="Cyt_P450"/>
</dbReference>
<dbReference type="GO" id="GO:0036199">
    <property type="term" value="F:cholest-4-en-3-one 26-monooxygenase activity"/>
    <property type="evidence" value="ECO:0007669"/>
    <property type="project" value="TreeGrafter"/>
</dbReference>
<dbReference type="Pfam" id="PF00067">
    <property type="entry name" value="p450"/>
    <property type="match status" value="1"/>
</dbReference>
<dbReference type="PRINTS" id="PR00359">
    <property type="entry name" value="BP450"/>
</dbReference>
<evidence type="ECO:0000313" key="3">
    <source>
        <dbReference type="EMBL" id="CAB4890953.1"/>
    </source>
</evidence>
<dbReference type="PANTHER" id="PTHR46696">
    <property type="entry name" value="P450, PUTATIVE (EUROFUNG)-RELATED"/>
    <property type="match status" value="1"/>
</dbReference>
<accession>A0A6J7FH36</accession>
<organism evidence="3">
    <name type="scientific">freshwater metagenome</name>
    <dbReference type="NCBI Taxonomy" id="449393"/>
    <lineage>
        <taxon>unclassified sequences</taxon>
        <taxon>metagenomes</taxon>
        <taxon>ecological metagenomes</taxon>
    </lineage>
</organism>
<evidence type="ECO:0000313" key="2">
    <source>
        <dbReference type="EMBL" id="CAB4730587.1"/>
    </source>
</evidence>
<dbReference type="InterPro" id="IPR036396">
    <property type="entry name" value="Cyt_P450_sf"/>
</dbReference>
<dbReference type="PROSITE" id="PS00086">
    <property type="entry name" value="CYTOCHROME_P450"/>
    <property type="match status" value="1"/>
</dbReference>
<name>A0A6J7FH36_9ZZZZ</name>
<dbReference type="GO" id="GO:0006707">
    <property type="term" value="P:cholesterol catabolic process"/>
    <property type="evidence" value="ECO:0007669"/>
    <property type="project" value="TreeGrafter"/>
</dbReference>
<dbReference type="GO" id="GO:0005506">
    <property type="term" value="F:iron ion binding"/>
    <property type="evidence" value="ECO:0007669"/>
    <property type="project" value="InterPro"/>
</dbReference>